<feature type="region of interest" description="Disordered" evidence="1">
    <location>
        <begin position="77"/>
        <end position="103"/>
    </location>
</feature>
<dbReference type="EMBL" id="BART01012963">
    <property type="protein sequence ID" value="GAG87520.1"/>
    <property type="molecule type" value="Genomic_DNA"/>
</dbReference>
<evidence type="ECO:0000313" key="2">
    <source>
        <dbReference type="EMBL" id="GAG87520.1"/>
    </source>
</evidence>
<accession>X1AXN8</accession>
<dbReference type="AlphaFoldDB" id="X1AXN8"/>
<proteinExistence type="predicted"/>
<reference evidence="2" key="1">
    <citation type="journal article" date="2014" name="Front. Microbiol.">
        <title>High frequency of phylogenetically diverse reductive dehalogenase-homologous genes in deep subseafloor sedimentary metagenomes.</title>
        <authorList>
            <person name="Kawai M."/>
            <person name="Futagami T."/>
            <person name="Toyoda A."/>
            <person name="Takaki Y."/>
            <person name="Nishi S."/>
            <person name="Hori S."/>
            <person name="Arai W."/>
            <person name="Tsubouchi T."/>
            <person name="Morono Y."/>
            <person name="Uchiyama I."/>
            <person name="Ito T."/>
            <person name="Fujiyama A."/>
            <person name="Inagaki F."/>
            <person name="Takami H."/>
        </authorList>
    </citation>
    <scope>NUCLEOTIDE SEQUENCE</scope>
    <source>
        <strain evidence="2">Expedition CK06-06</strain>
    </source>
</reference>
<comment type="caution">
    <text evidence="2">The sequence shown here is derived from an EMBL/GenBank/DDBJ whole genome shotgun (WGS) entry which is preliminary data.</text>
</comment>
<protein>
    <submittedName>
        <fullName evidence="2">Uncharacterized protein</fullName>
    </submittedName>
</protein>
<sequence length="103" mass="11388">MDETRLIRIGRILDTDLSSTTDHEFVVMEKHVNRFMDLCRRIGKPPSVTFGLMVSDYDDITKEELIGIPSPDEIGIPLPASEGIPFAPGNGIPSTIDHGIPRD</sequence>
<gene>
    <name evidence="2" type="ORF">S01H4_26776</name>
</gene>
<name>X1AXN8_9ZZZZ</name>
<organism evidence="2">
    <name type="scientific">marine sediment metagenome</name>
    <dbReference type="NCBI Taxonomy" id="412755"/>
    <lineage>
        <taxon>unclassified sequences</taxon>
        <taxon>metagenomes</taxon>
        <taxon>ecological metagenomes</taxon>
    </lineage>
</organism>
<evidence type="ECO:0000256" key="1">
    <source>
        <dbReference type="SAM" id="MobiDB-lite"/>
    </source>
</evidence>